<keyword evidence="3" id="KW-1185">Reference proteome</keyword>
<accession>A0AAW1J174</accession>
<dbReference type="Proteomes" id="UP001458880">
    <property type="component" value="Unassembled WGS sequence"/>
</dbReference>
<dbReference type="EMBL" id="JASPKY010000449">
    <property type="protein sequence ID" value="KAK9696508.1"/>
    <property type="molecule type" value="Genomic_DNA"/>
</dbReference>
<gene>
    <name evidence="2" type="ORF">QE152_g31857</name>
</gene>
<evidence type="ECO:0000313" key="2">
    <source>
        <dbReference type="EMBL" id="KAK9696508.1"/>
    </source>
</evidence>
<reference evidence="2 3" key="1">
    <citation type="journal article" date="2024" name="BMC Genomics">
        <title>De novo assembly and annotation of Popillia japonica's genome with initial clues to its potential as an invasive pest.</title>
        <authorList>
            <person name="Cucini C."/>
            <person name="Boschi S."/>
            <person name="Funari R."/>
            <person name="Cardaioli E."/>
            <person name="Iannotti N."/>
            <person name="Marturano G."/>
            <person name="Paoli F."/>
            <person name="Bruttini M."/>
            <person name="Carapelli A."/>
            <person name="Frati F."/>
            <person name="Nardi F."/>
        </authorList>
    </citation>
    <scope>NUCLEOTIDE SEQUENCE [LARGE SCALE GENOMIC DNA]</scope>
    <source>
        <strain evidence="2">DMR45628</strain>
    </source>
</reference>
<evidence type="ECO:0000313" key="3">
    <source>
        <dbReference type="Proteomes" id="UP001458880"/>
    </source>
</evidence>
<protein>
    <submittedName>
        <fullName evidence="2">Uncharacterized protein</fullName>
    </submittedName>
</protein>
<proteinExistence type="predicted"/>
<comment type="caution">
    <text evidence="2">The sequence shown here is derived from an EMBL/GenBank/DDBJ whole genome shotgun (WGS) entry which is preliminary data.</text>
</comment>
<feature type="region of interest" description="Disordered" evidence="1">
    <location>
        <begin position="58"/>
        <end position="79"/>
    </location>
</feature>
<evidence type="ECO:0000256" key="1">
    <source>
        <dbReference type="SAM" id="MobiDB-lite"/>
    </source>
</evidence>
<organism evidence="2 3">
    <name type="scientific">Popillia japonica</name>
    <name type="common">Japanese beetle</name>
    <dbReference type="NCBI Taxonomy" id="7064"/>
    <lineage>
        <taxon>Eukaryota</taxon>
        <taxon>Metazoa</taxon>
        <taxon>Ecdysozoa</taxon>
        <taxon>Arthropoda</taxon>
        <taxon>Hexapoda</taxon>
        <taxon>Insecta</taxon>
        <taxon>Pterygota</taxon>
        <taxon>Neoptera</taxon>
        <taxon>Endopterygota</taxon>
        <taxon>Coleoptera</taxon>
        <taxon>Polyphaga</taxon>
        <taxon>Scarabaeiformia</taxon>
        <taxon>Scarabaeidae</taxon>
        <taxon>Rutelinae</taxon>
        <taxon>Popillia</taxon>
    </lineage>
</organism>
<name>A0AAW1J174_POPJA</name>
<dbReference type="AlphaFoldDB" id="A0AAW1J174"/>
<sequence>MRVASHRTVFLPYPRRSGVKSKLQRTIARRRRIDPGEYAEGVPRGTDPPSDSHLVKCRTVSEQVSHGQTRRVPISPTVT</sequence>